<dbReference type="AlphaFoldDB" id="A0A4Y2BST9"/>
<protein>
    <submittedName>
        <fullName evidence="1">Uncharacterized protein</fullName>
    </submittedName>
</protein>
<sequence>MAYHVSRVHMNPCRHTGIISIICYEKLSVIPLLFVNLQPPNLTSINPCLLFAADECRKRQQRHIVTFDQPLSIIAMYTVSQADETDALSKKKPGAGVSNRDTIGLSHPLYTRRQTTCCISFVAAAKETVPEIVSASEVAHMHHYAAKVREGPASIGIFEIPKMNAISKAIAIQMIMSKSNVPAP</sequence>
<organism evidence="1 2">
    <name type="scientific">Araneus ventricosus</name>
    <name type="common">Orbweaver spider</name>
    <name type="synonym">Epeira ventricosa</name>
    <dbReference type="NCBI Taxonomy" id="182803"/>
    <lineage>
        <taxon>Eukaryota</taxon>
        <taxon>Metazoa</taxon>
        <taxon>Ecdysozoa</taxon>
        <taxon>Arthropoda</taxon>
        <taxon>Chelicerata</taxon>
        <taxon>Arachnida</taxon>
        <taxon>Araneae</taxon>
        <taxon>Araneomorphae</taxon>
        <taxon>Entelegynae</taxon>
        <taxon>Araneoidea</taxon>
        <taxon>Araneidae</taxon>
        <taxon>Araneus</taxon>
    </lineage>
</organism>
<evidence type="ECO:0000313" key="1">
    <source>
        <dbReference type="EMBL" id="GBL95260.1"/>
    </source>
</evidence>
<dbReference type="EMBL" id="BGPR01000110">
    <property type="protein sequence ID" value="GBL95260.1"/>
    <property type="molecule type" value="Genomic_DNA"/>
</dbReference>
<proteinExistence type="predicted"/>
<gene>
    <name evidence="1" type="ORF">AVEN_37721_1</name>
</gene>
<evidence type="ECO:0000313" key="2">
    <source>
        <dbReference type="Proteomes" id="UP000499080"/>
    </source>
</evidence>
<dbReference type="Proteomes" id="UP000499080">
    <property type="component" value="Unassembled WGS sequence"/>
</dbReference>
<keyword evidence="2" id="KW-1185">Reference proteome</keyword>
<name>A0A4Y2BST9_ARAVE</name>
<comment type="caution">
    <text evidence="1">The sequence shown here is derived from an EMBL/GenBank/DDBJ whole genome shotgun (WGS) entry which is preliminary data.</text>
</comment>
<reference evidence="1 2" key="1">
    <citation type="journal article" date="2019" name="Sci. Rep.">
        <title>Orb-weaving spider Araneus ventricosus genome elucidates the spidroin gene catalogue.</title>
        <authorList>
            <person name="Kono N."/>
            <person name="Nakamura H."/>
            <person name="Ohtoshi R."/>
            <person name="Moran D.A.P."/>
            <person name="Shinohara A."/>
            <person name="Yoshida Y."/>
            <person name="Fujiwara M."/>
            <person name="Mori M."/>
            <person name="Tomita M."/>
            <person name="Arakawa K."/>
        </authorList>
    </citation>
    <scope>NUCLEOTIDE SEQUENCE [LARGE SCALE GENOMIC DNA]</scope>
</reference>
<accession>A0A4Y2BST9</accession>
<dbReference type="OrthoDB" id="10069752at2759"/>